<dbReference type="SUPFAM" id="SSF48403">
    <property type="entry name" value="Ankyrin repeat"/>
    <property type="match status" value="2"/>
</dbReference>
<feature type="repeat" description="ANK" evidence="3">
    <location>
        <begin position="183"/>
        <end position="215"/>
    </location>
</feature>
<feature type="repeat" description="ANK" evidence="3">
    <location>
        <begin position="405"/>
        <end position="437"/>
    </location>
</feature>
<dbReference type="PANTHER" id="PTHR24198">
    <property type="entry name" value="ANKYRIN REPEAT AND PROTEIN KINASE DOMAIN-CONTAINING PROTEIN"/>
    <property type="match status" value="1"/>
</dbReference>
<gene>
    <name evidence="4" type="ORF">TKK_012871</name>
</gene>
<keyword evidence="2 3" id="KW-0040">ANK repeat</keyword>
<dbReference type="PANTHER" id="PTHR24198:SF165">
    <property type="entry name" value="ANKYRIN REPEAT-CONTAINING PROTEIN-RELATED"/>
    <property type="match status" value="1"/>
</dbReference>
<feature type="repeat" description="ANK" evidence="3">
    <location>
        <begin position="149"/>
        <end position="181"/>
    </location>
</feature>
<reference evidence="4 5" key="1">
    <citation type="journal article" date="2024" name="bioRxiv">
        <title>A reference genome for Trichogramma kaykai: A tiny desert-dwelling parasitoid wasp with competing sex-ratio distorters.</title>
        <authorList>
            <person name="Culotta J."/>
            <person name="Lindsey A.R."/>
        </authorList>
    </citation>
    <scope>NUCLEOTIDE SEQUENCE [LARGE SCALE GENOMIC DNA]</scope>
    <source>
        <strain evidence="4 5">KSX58</strain>
    </source>
</reference>
<sequence>MSEDIDMVDVNICFIEDLKSLRINVNWDNLRERLDLLEKIYLLIRNWEGALPNLLDIFCPAEIECLLSDAVQYVFVNVDYNEAVLLFIRFVVATGYKDEPNINKYGKPLLNRTTPVHREAERNNFIRGNVIYELFNIYNSFEMNYTDELGFSHFHVACKYGYVDLIEKFLEIGQDPNCLGKKTGDTPLHVALYSKKKEVIELLLRNGADPTIANIEGVTPFHVICQQHYDNENWARTFLQTICDVGLQLPLIIDAPNKSGQTPLHMAVYRRRKGLVELLLSSGVDPNLTDAEGLTALHIICNSTLENYNLTEMFFKICDEKHQLLRVNAQDKEGNTPLIWAMQRQNRKVMELLLRRGADPTLANSQELTPLKIVCRRKDDDSAAILFEHSKDHYKSELVNKRDQLGLLPLDLAVDLCYPTMLELLLRHGANANLAGADGLTPLHVIAQRNYPVALAEKLLEPSIPNYKPPQVDARDIEDNTPLHLAMSCGNRSVSEYLLSKGANPNLTNSSGSTPLHLYCANLHFTDSWARSIFKISDSMPQKMQLDLRDKEGCTPLHVALNLINPTDAALFPKISSVAELLLKRGANATIADARRITPLHIICKKPVHDDFLEILFDAIGEYQQKLQINCQDNEGNTPLHLALDRDNKKLVELLLRYGADPNIANEDGSTCLHVICRRKCESNCLKTLVEICDQQSIKLQIDAVDKDGRRPLQMAVAKLWLKTVDILLDQGADLSTFVFPNQSQFENGYKSQANLNNKRLNFASGAMILVESLMKRGYQMEREDAFAILEVFEKYELMEKKAASSANGFRFGKDKSRAKEITIKPSLSLYDLIQLQPQEAAKRVTFRDYYEFSIIKDKSTHLPLSWEVHLCEKLSRQFYQWWSLDCFWEIIGYRLPLECTENILNNLPSNQDLWNICLAVSK</sequence>
<evidence type="ECO:0000256" key="3">
    <source>
        <dbReference type="PROSITE-ProRule" id="PRU00023"/>
    </source>
</evidence>
<dbReference type="PRINTS" id="PR01415">
    <property type="entry name" value="ANKYRIN"/>
</dbReference>
<evidence type="ECO:0000313" key="5">
    <source>
        <dbReference type="Proteomes" id="UP001627154"/>
    </source>
</evidence>
<dbReference type="AlphaFoldDB" id="A0ABD2WHZ0"/>
<proteinExistence type="predicted"/>
<dbReference type="Gene3D" id="1.25.40.20">
    <property type="entry name" value="Ankyrin repeat-containing domain"/>
    <property type="match status" value="3"/>
</dbReference>
<organism evidence="4 5">
    <name type="scientific">Trichogramma kaykai</name>
    <dbReference type="NCBI Taxonomy" id="54128"/>
    <lineage>
        <taxon>Eukaryota</taxon>
        <taxon>Metazoa</taxon>
        <taxon>Ecdysozoa</taxon>
        <taxon>Arthropoda</taxon>
        <taxon>Hexapoda</taxon>
        <taxon>Insecta</taxon>
        <taxon>Pterygota</taxon>
        <taxon>Neoptera</taxon>
        <taxon>Endopterygota</taxon>
        <taxon>Hymenoptera</taxon>
        <taxon>Apocrita</taxon>
        <taxon>Proctotrupomorpha</taxon>
        <taxon>Chalcidoidea</taxon>
        <taxon>Trichogrammatidae</taxon>
        <taxon>Trichogramma</taxon>
    </lineage>
</organism>
<feature type="repeat" description="ANK" evidence="3">
    <location>
        <begin position="478"/>
        <end position="510"/>
    </location>
</feature>
<dbReference type="Proteomes" id="UP001627154">
    <property type="component" value="Unassembled WGS sequence"/>
</dbReference>
<feature type="repeat" description="ANK" evidence="3">
    <location>
        <begin position="259"/>
        <end position="291"/>
    </location>
</feature>
<dbReference type="PROSITE" id="PS50088">
    <property type="entry name" value="ANK_REPEAT"/>
    <property type="match status" value="9"/>
</dbReference>
<dbReference type="Pfam" id="PF12796">
    <property type="entry name" value="Ank_2"/>
    <property type="match status" value="4"/>
</dbReference>
<protein>
    <submittedName>
        <fullName evidence="4">Uncharacterized protein</fullName>
    </submittedName>
</protein>
<comment type="caution">
    <text evidence="4">The sequence shown here is derived from an EMBL/GenBank/DDBJ whole genome shotgun (WGS) entry which is preliminary data.</text>
</comment>
<dbReference type="InterPro" id="IPR036770">
    <property type="entry name" value="Ankyrin_rpt-contain_sf"/>
</dbReference>
<keyword evidence="5" id="KW-1185">Reference proteome</keyword>
<feature type="repeat" description="ANK" evidence="3">
    <location>
        <begin position="333"/>
        <end position="365"/>
    </location>
</feature>
<evidence type="ECO:0000256" key="1">
    <source>
        <dbReference type="ARBA" id="ARBA00022737"/>
    </source>
</evidence>
<feature type="repeat" description="ANK" evidence="3">
    <location>
        <begin position="708"/>
        <end position="736"/>
    </location>
</feature>
<evidence type="ECO:0000256" key="2">
    <source>
        <dbReference type="ARBA" id="ARBA00023043"/>
    </source>
</evidence>
<evidence type="ECO:0000313" key="4">
    <source>
        <dbReference type="EMBL" id="KAL3392556.1"/>
    </source>
</evidence>
<dbReference type="SMART" id="SM00248">
    <property type="entry name" value="ANK"/>
    <property type="match status" value="15"/>
</dbReference>
<feature type="repeat" description="ANK" evidence="3">
    <location>
        <begin position="552"/>
        <end position="594"/>
    </location>
</feature>
<name>A0ABD2WHZ0_9HYME</name>
<feature type="repeat" description="ANK" evidence="3">
    <location>
        <begin position="635"/>
        <end position="667"/>
    </location>
</feature>
<dbReference type="EMBL" id="JBJJXI010000103">
    <property type="protein sequence ID" value="KAL3392556.1"/>
    <property type="molecule type" value="Genomic_DNA"/>
</dbReference>
<keyword evidence="1" id="KW-0677">Repeat</keyword>
<accession>A0ABD2WHZ0</accession>
<dbReference type="PROSITE" id="PS50297">
    <property type="entry name" value="ANK_REP_REGION"/>
    <property type="match status" value="6"/>
</dbReference>
<dbReference type="InterPro" id="IPR002110">
    <property type="entry name" value="Ankyrin_rpt"/>
</dbReference>